<organism evidence="2 3">
    <name type="scientific">Cymbomonas tetramitiformis</name>
    <dbReference type="NCBI Taxonomy" id="36881"/>
    <lineage>
        <taxon>Eukaryota</taxon>
        <taxon>Viridiplantae</taxon>
        <taxon>Chlorophyta</taxon>
        <taxon>Pyramimonadophyceae</taxon>
        <taxon>Pyramimonadales</taxon>
        <taxon>Pyramimonadaceae</taxon>
        <taxon>Cymbomonas</taxon>
    </lineage>
</organism>
<feature type="compositionally biased region" description="Polar residues" evidence="1">
    <location>
        <begin position="795"/>
        <end position="821"/>
    </location>
</feature>
<dbReference type="EMBL" id="LGRX02005614">
    <property type="protein sequence ID" value="KAK3278123.1"/>
    <property type="molecule type" value="Genomic_DNA"/>
</dbReference>
<feature type="region of interest" description="Disordered" evidence="1">
    <location>
        <begin position="1145"/>
        <end position="1205"/>
    </location>
</feature>
<proteinExistence type="predicted"/>
<evidence type="ECO:0000256" key="1">
    <source>
        <dbReference type="SAM" id="MobiDB-lite"/>
    </source>
</evidence>
<protein>
    <submittedName>
        <fullName evidence="2">Uncharacterized protein</fullName>
    </submittedName>
</protein>
<dbReference type="Proteomes" id="UP001190700">
    <property type="component" value="Unassembled WGS sequence"/>
</dbReference>
<feature type="region of interest" description="Disordered" evidence="1">
    <location>
        <begin position="590"/>
        <end position="676"/>
    </location>
</feature>
<feature type="compositionally biased region" description="Low complexity" evidence="1">
    <location>
        <begin position="899"/>
        <end position="910"/>
    </location>
</feature>
<feature type="region of interest" description="Disordered" evidence="1">
    <location>
        <begin position="691"/>
        <end position="923"/>
    </location>
</feature>
<reference evidence="2 3" key="1">
    <citation type="journal article" date="2015" name="Genome Biol. Evol.">
        <title>Comparative Genomics of a Bacterivorous Green Alga Reveals Evolutionary Causalities and Consequences of Phago-Mixotrophic Mode of Nutrition.</title>
        <authorList>
            <person name="Burns J.A."/>
            <person name="Paasch A."/>
            <person name="Narechania A."/>
            <person name="Kim E."/>
        </authorList>
    </citation>
    <scope>NUCLEOTIDE SEQUENCE [LARGE SCALE GENOMIC DNA]</scope>
    <source>
        <strain evidence="2 3">PLY_AMNH</strain>
    </source>
</reference>
<feature type="compositionally biased region" description="Pro residues" evidence="1">
    <location>
        <begin position="623"/>
        <end position="633"/>
    </location>
</feature>
<feature type="region of interest" description="Disordered" evidence="1">
    <location>
        <begin position="527"/>
        <end position="547"/>
    </location>
</feature>
<gene>
    <name evidence="2" type="ORF">CYMTET_13930</name>
</gene>
<accession>A0AAE0GHP2</accession>
<feature type="region of interest" description="Disordered" evidence="1">
    <location>
        <begin position="476"/>
        <end position="513"/>
    </location>
</feature>
<comment type="caution">
    <text evidence="2">The sequence shown here is derived from an EMBL/GenBank/DDBJ whole genome shotgun (WGS) entry which is preliminary data.</text>
</comment>
<evidence type="ECO:0000313" key="2">
    <source>
        <dbReference type="EMBL" id="KAK3278123.1"/>
    </source>
</evidence>
<sequence length="1230" mass="128644">MTASGIPASCQAPAVSQGRGVSNRGSSGLFTADVDGQPWIYGCLIVSKYCKCLVNCMVWEPDHLRLKFQQLCNLLIALQNTAGSSSTHLNLASCAVATSEGKEFVVAVLAKKGSHPQSVQLRARQISFAFARQHGSSLAAMQTEEAKRSEQQMNAYTVKDELGYREENAAARPQTLEAFRQFQDLYLRQCLQDAAPGDTWLSQLGDTEGVLRAFLTEHTHKDIRLLEQQPRHPCAEGSEGPVSSRAKGACGGRAAHVAGPEGGAVWDAVMEHCRKLLHQRKQRRGSRDAEGAGGLDLGVLSAGKAELPGAPLPRNERMLTLRFEECSPPLCAVIRLLRMPSDACLVVFYQPAPGEDKSPTNRAIPSGADPELPKLDGPGEPLPLGQAGRRGDGHGGSRAALIQALAAKAEAAFTDHGGAAGGAIGSKATLSQADIARQVYYPESYTVTPGDVAVPTTLLSVVHKVASHISSAFPKVPVQPGAGGAASKSLRGGSKSKSALGLEPPSSVPLEHATPRRLELDFDLPASASEVPSSGDDSGDLALPIGPDDLISPVPTAAASTVADAIVDAPSPVASVRFTTHAGVVVQTGAEPSPQAPQAGCSPESEGLPSTEPPAHPPQSLVPRPPPVAPPCPLRSCHPPSRVRPRSRAPTSARAHRAKSLFSEEEEALHLSTPSTTADLVNLTPLPLPATPITPATRHPQMNSIPAAVPQTPKLDPQNSTQGPSPFGTPSAVQLSLANSASSTPAATPVPPSAGRPKAYRLSAYKPATSAATDLPTTGSDSVPTSAGGAPQTMDLDQTPTTAPVKNLAFTTRDASSSSLRGSRGMAGRGPTPSETGMARPLILERPSSITPSEAAVATGPRREKKEVLPGVMGPPPPREYRGVRSRTPTSTEPSMLEAASSTTPATPTAGAGGSFGRTGKSGAQEEAMVGVWGGTPAHSGIHVGRPSEGMMEPGLPAMNVERSLGESESLLPPSSPMSFLITSSQKQQQRTGHANGSNLWDGDVLRNSEGSMVDDRAGEWRTARDLGLTLAAELEEEGSLDSHVKLKITESIFGVARKIQKLDFLRGSCRSVPCGKSTLGEIVTQCRKLDRRKQSTLFSFGVNTRFCSFEQPCPTTVGGAVPSAIPPRRHARYPALRQGFRSHGTLPLPPELVDPDPPVPPSPPYPPPPYSSDDEAPTSGDSAAEIDNSSIPSTHDFPPAPGAGNYLSLTLLRQLRGPLVAEIACAVPA</sequence>
<feature type="region of interest" description="Disordered" evidence="1">
    <location>
        <begin position="355"/>
        <end position="396"/>
    </location>
</feature>
<evidence type="ECO:0000313" key="3">
    <source>
        <dbReference type="Proteomes" id="UP001190700"/>
    </source>
</evidence>
<feature type="compositionally biased region" description="Pro residues" evidence="1">
    <location>
        <begin position="1148"/>
        <end position="1171"/>
    </location>
</feature>
<feature type="compositionally biased region" description="Low complexity" evidence="1">
    <location>
        <begin position="485"/>
        <end position="502"/>
    </location>
</feature>
<feature type="compositionally biased region" description="Polar residues" evidence="1">
    <location>
        <begin position="770"/>
        <end position="785"/>
    </location>
</feature>
<name>A0AAE0GHP2_9CHLO</name>
<keyword evidence="3" id="KW-1185">Reference proteome</keyword>
<dbReference type="AlphaFoldDB" id="A0AAE0GHP2"/>
<feature type="region of interest" description="Disordered" evidence="1">
    <location>
        <begin position="1"/>
        <end position="22"/>
    </location>
</feature>